<dbReference type="AlphaFoldDB" id="G4RDB9"/>
<name>G4RDB9_PELHB</name>
<accession>G4RDB9</accession>
<dbReference type="EMBL" id="CP003075">
    <property type="protein sequence ID" value="AEQ50745.1"/>
    <property type="molecule type" value="Genomic_DNA"/>
</dbReference>
<dbReference type="HOGENOM" id="CLU_150603_0_0_5"/>
<evidence type="ECO:0000313" key="1">
    <source>
        <dbReference type="EMBL" id="AEQ50745.1"/>
    </source>
</evidence>
<evidence type="ECO:0000313" key="2">
    <source>
        <dbReference type="Proteomes" id="UP000008850"/>
    </source>
</evidence>
<gene>
    <name evidence="1" type="ordered locus">KKY_706</name>
</gene>
<sequence>MSLPVWPTELDFILREGWQRQLGDGRRSLPGEQGVSRTRRFTSKASDVVTLVLILTDDEDARLDRFYYEEVDRGAGLFLIPDFARDGRPILGQDLEPLTDESGAPLLIAATLVCKFGNGLPSRTAVGADWRVQFNLEVLP</sequence>
<protein>
    <submittedName>
        <fullName evidence="1">Uncharacterized protein</fullName>
    </submittedName>
</protein>
<reference evidence="1 2" key="1">
    <citation type="journal article" date="2012" name="J. Bacteriol.">
        <title>Complete genome sequence of Pelagibacterium halotolerans B2T.</title>
        <authorList>
            <person name="Huo Y.Y."/>
            <person name="Cheng H."/>
            <person name="Han X.F."/>
            <person name="Jiang X.W."/>
            <person name="Sun C."/>
            <person name="Zhang X.Q."/>
            <person name="Zhu X.F."/>
            <person name="Liu Y.F."/>
            <person name="Li P.F."/>
            <person name="Ni P.X."/>
            <person name="Wu M."/>
        </authorList>
    </citation>
    <scope>NUCLEOTIDE SEQUENCE [LARGE SCALE GENOMIC DNA]</scope>
    <source>
        <strain evidence="2">DSM 22347 / JCM 15775 / CGMCC 1.7692 / B2</strain>
    </source>
</reference>
<dbReference type="RefSeq" id="WP_014129894.1">
    <property type="nucleotide sequence ID" value="NC_016078.1"/>
</dbReference>
<organism evidence="1 2">
    <name type="scientific">Pelagibacterium halotolerans (strain DSM 22347 / JCM 15775 / CGMCC 1.7692 / B2)</name>
    <dbReference type="NCBI Taxonomy" id="1082931"/>
    <lineage>
        <taxon>Bacteria</taxon>
        <taxon>Pseudomonadati</taxon>
        <taxon>Pseudomonadota</taxon>
        <taxon>Alphaproteobacteria</taxon>
        <taxon>Hyphomicrobiales</taxon>
        <taxon>Devosiaceae</taxon>
        <taxon>Pelagibacterium</taxon>
    </lineage>
</organism>
<dbReference type="Proteomes" id="UP000008850">
    <property type="component" value="Chromosome"/>
</dbReference>
<proteinExistence type="predicted"/>
<dbReference type="KEGG" id="phl:KKY_706"/>
<dbReference type="eggNOG" id="ENOG503347S">
    <property type="taxonomic scope" value="Bacteria"/>
</dbReference>
<keyword evidence="2" id="KW-1185">Reference proteome</keyword>
<dbReference type="STRING" id="1082931.KKY_706"/>